<accession>A0A931PSV7</accession>
<dbReference type="EMBL" id="JACOSL010000013">
    <property type="protein sequence ID" value="MBI1755833.1"/>
    <property type="molecule type" value="Genomic_DNA"/>
</dbReference>
<name>A0A931PSV7_FIMGI</name>
<comment type="caution">
    <text evidence="1">The sequence shown here is derived from an EMBL/GenBank/DDBJ whole genome shotgun (WGS) entry which is preliminary data.</text>
</comment>
<proteinExistence type="predicted"/>
<dbReference type="Gene3D" id="3.40.50.450">
    <property type="match status" value="1"/>
</dbReference>
<protein>
    <submittedName>
        <fullName evidence="1">Uncharacterized protein</fullName>
    </submittedName>
</protein>
<sequence length="298" mass="32661">MRSPSSKRQPLPSRSFALLLAMTPGVGAKTVVRVCSRNALLGRSPEEFLRLPGEVLREEYRLHRRAVANLIEGRSALLKSAQALEARLGALGVSLVTSVDAGYPALVEVFDPDPPGVLFLYGNMGLLDGRTFAVLSSRKSLPADHELIERLVEEGVLAGEVLVCGHDTPEYQRAAVVPLRWGSPRILCLDRGLFRVLGENLRDEAFRAARLWRYEFDPSVDLVVSPFRPESDFIGVNNKQRDRLVASLARRADFVQVAEGGNMHALARMALKAGRPVRISDRSPGYRSLVEAGAVAIS</sequence>
<evidence type="ECO:0000313" key="2">
    <source>
        <dbReference type="Proteomes" id="UP000727962"/>
    </source>
</evidence>
<organism evidence="1 2">
    <name type="scientific">Fimbriimonas ginsengisoli</name>
    <dbReference type="NCBI Taxonomy" id="1005039"/>
    <lineage>
        <taxon>Bacteria</taxon>
        <taxon>Bacillati</taxon>
        <taxon>Armatimonadota</taxon>
        <taxon>Fimbriimonadia</taxon>
        <taxon>Fimbriimonadales</taxon>
        <taxon>Fimbriimonadaceae</taxon>
        <taxon>Fimbriimonas</taxon>
    </lineage>
</organism>
<reference evidence="1" key="1">
    <citation type="submission" date="2020-07" db="EMBL/GenBank/DDBJ databases">
        <title>Huge and variable diversity of episymbiotic CPR bacteria and DPANN archaea in groundwater ecosystems.</title>
        <authorList>
            <person name="He C.Y."/>
            <person name="Keren R."/>
            <person name="Whittaker M."/>
            <person name="Farag I.F."/>
            <person name="Doudna J."/>
            <person name="Cate J.H.D."/>
            <person name="Banfield J.F."/>
        </authorList>
    </citation>
    <scope>NUCLEOTIDE SEQUENCE</scope>
    <source>
        <strain evidence="1">NC_groundwater_17_Pr7_B-0.1um_64_12</strain>
    </source>
</reference>
<dbReference type="AlphaFoldDB" id="A0A931PSV7"/>
<dbReference type="Proteomes" id="UP000727962">
    <property type="component" value="Unassembled WGS sequence"/>
</dbReference>
<gene>
    <name evidence="1" type="ORF">HYR64_01840</name>
</gene>
<evidence type="ECO:0000313" key="1">
    <source>
        <dbReference type="EMBL" id="MBI1755833.1"/>
    </source>
</evidence>